<comment type="caution">
    <text evidence="10">The sequence shown here is derived from an EMBL/GenBank/DDBJ whole genome shotgun (WGS) entry which is preliminary data.</text>
</comment>
<dbReference type="Pfam" id="PF00312">
    <property type="entry name" value="Ribosomal_S15"/>
    <property type="match status" value="1"/>
</dbReference>
<dbReference type="Proteomes" id="UP000614601">
    <property type="component" value="Unassembled WGS sequence"/>
</dbReference>
<keyword evidence="6" id="KW-0687">Ribonucleoprotein</keyword>
<evidence type="ECO:0000313" key="10">
    <source>
        <dbReference type="EMBL" id="CAD5206646.1"/>
    </source>
</evidence>
<dbReference type="InterPro" id="IPR052137">
    <property type="entry name" value="uS15_ribosomal"/>
</dbReference>
<evidence type="ECO:0000256" key="4">
    <source>
        <dbReference type="ARBA" id="ARBA00022980"/>
    </source>
</evidence>
<dbReference type="SUPFAM" id="SSF47060">
    <property type="entry name" value="S15/NS1 RNA-binding domain"/>
    <property type="match status" value="1"/>
</dbReference>
<dbReference type="Gene3D" id="1.10.287.10">
    <property type="entry name" value="S15/NS1, RNA-binding"/>
    <property type="match status" value="1"/>
</dbReference>
<evidence type="ECO:0000256" key="6">
    <source>
        <dbReference type="ARBA" id="ARBA00023274"/>
    </source>
</evidence>
<gene>
    <name evidence="10" type="ORF">BOKJ2_LOCUS1330</name>
</gene>
<dbReference type="Proteomes" id="UP000783686">
    <property type="component" value="Unassembled WGS sequence"/>
</dbReference>
<organism evidence="10 11">
    <name type="scientific">Bursaphelenchus okinawaensis</name>
    <dbReference type="NCBI Taxonomy" id="465554"/>
    <lineage>
        <taxon>Eukaryota</taxon>
        <taxon>Metazoa</taxon>
        <taxon>Ecdysozoa</taxon>
        <taxon>Nematoda</taxon>
        <taxon>Chromadorea</taxon>
        <taxon>Rhabditida</taxon>
        <taxon>Tylenchina</taxon>
        <taxon>Tylenchomorpha</taxon>
        <taxon>Aphelenchoidea</taxon>
        <taxon>Aphelenchoididae</taxon>
        <taxon>Bursaphelenchus</taxon>
    </lineage>
</organism>
<keyword evidence="4" id="KW-0689">Ribosomal protein</keyword>
<dbReference type="AlphaFoldDB" id="A0A811JTG5"/>
<comment type="subcellular location">
    <subcellularLocation>
        <location evidence="1">Mitochondrion</location>
    </subcellularLocation>
</comment>
<dbReference type="GO" id="GO:0005763">
    <property type="term" value="C:mitochondrial small ribosomal subunit"/>
    <property type="evidence" value="ECO:0007669"/>
    <property type="project" value="TreeGrafter"/>
</dbReference>
<reference evidence="10" key="1">
    <citation type="submission" date="2020-09" db="EMBL/GenBank/DDBJ databases">
        <authorList>
            <person name="Kikuchi T."/>
        </authorList>
    </citation>
    <scope>NUCLEOTIDE SEQUENCE</scope>
    <source>
        <strain evidence="10">SH1</strain>
    </source>
</reference>
<dbReference type="GO" id="GO:0032543">
    <property type="term" value="P:mitochondrial translation"/>
    <property type="evidence" value="ECO:0007669"/>
    <property type="project" value="TreeGrafter"/>
</dbReference>
<dbReference type="GO" id="GO:0003735">
    <property type="term" value="F:structural constituent of ribosome"/>
    <property type="evidence" value="ECO:0007669"/>
    <property type="project" value="InterPro"/>
</dbReference>
<proteinExistence type="inferred from homology"/>
<comment type="similarity">
    <text evidence="2">Belongs to the universal ribosomal protein uS15 family.</text>
</comment>
<evidence type="ECO:0000256" key="1">
    <source>
        <dbReference type="ARBA" id="ARBA00004173"/>
    </source>
</evidence>
<keyword evidence="3" id="KW-0809">Transit peptide</keyword>
<name>A0A811JTG5_9BILA</name>
<sequence length="333" mass="39208">MIPGKTIQRGIHLCPALSKGRYQYYNKHLKVEDPKVQDPKYFDNIVDSLPLDKFYIDNLKNLWTKKIGYERELMMKASDKLIGRESGDYALPDVDKTKPRLSYRNVDALRDAPESVKKIFSIDFGKRSDLSVVWKKEMVDQVKVNHYDKSSLQAKIALFTALIRHYTALVDELQSRNPKKPVFLTQKIFLLLGQRRKHLRFLREQDSEAFEKILADLKISFQIEKPPEHRKTRKEWSEFKLKQRVEAEKEQMLEELREQFEEKRVSRIPELEKKLSELDQKEAQILNRINALNQIEGRNIKSNGTYEKQLVQEMSEVVMHNQLLYFDAPAAGN</sequence>
<feature type="coiled-coil region" evidence="9">
    <location>
        <begin position="242"/>
        <end position="288"/>
    </location>
</feature>
<dbReference type="OrthoDB" id="441444at2759"/>
<dbReference type="InterPro" id="IPR009068">
    <property type="entry name" value="uS15_NS1_RNA-bd_sf"/>
</dbReference>
<evidence type="ECO:0000256" key="9">
    <source>
        <dbReference type="SAM" id="Coils"/>
    </source>
</evidence>
<dbReference type="EMBL" id="CAJFCW020000001">
    <property type="protein sequence ID" value="CAG9082611.1"/>
    <property type="molecule type" value="Genomic_DNA"/>
</dbReference>
<dbReference type="GO" id="GO:0003723">
    <property type="term" value="F:RNA binding"/>
    <property type="evidence" value="ECO:0007669"/>
    <property type="project" value="TreeGrafter"/>
</dbReference>
<keyword evidence="9" id="KW-0175">Coiled coil</keyword>
<dbReference type="SMART" id="SM01387">
    <property type="entry name" value="Ribosomal_S15"/>
    <property type="match status" value="1"/>
</dbReference>
<evidence type="ECO:0000256" key="7">
    <source>
        <dbReference type="ARBA" id="ARBA00035249"/>
    </source>
</evidence>
<accession>A0A811JTG5</accession>
<protein>
    <recommendedName>
        <fullName evidence="7">Small ribosomal subunit protein uS15m</fullName>
    </recommendedName>
    <alternativeName>
        <fullName evidence="8">28S ribosomal protein S15, mitochondrial</fullName>
    </alternativeName>
</protein>
<dbReference type="PANTHER" id="PTHR46685:SF1">
    <property type="entry name" value="SMALL RIBOSOMAL SUBUNIT PROTEIN US15M"/>
    <property type="match status" value="1"/>
</dbReference>
<dbReference type="InterPro" id="IPR000589">
    <property type="entry name" value="Ribosomal_uS15"/>
</dbReference>
<keyword evidence="5" id="KW-0496">Mitochondrion</keyword>
<evidence type="ECO:0000256" key="5">
    <source>
        <dbReference type="ARBA" id="ARBA00023128"/>
    </source>
</evidence>
<dbReference type="EMBL" id="CAJFDH010000001">
    <property type="protein sequence ID" value="CAD5206646.1"/>
    <property type="molecule type" value="Genomic_DNA"/>
</dbReference>
<dbReference type="PANTHER" id="PTHR46685">
    <property type="entry name" value="28S RIBOSOMAL PROTEIN S15, MITOCHONDRIAL"/>
    <property type="match status" value="1"/>
</dbReference>
<evidence type="ECO:0000256" key="3">
    <source>
        <dbReference type="ARBA" id="ARBA00022946"/>
    </source>
</evidence>
<evidence type="ECO:0000313" key="11">
    <source>
        <dbReference type="Proteomes" id="UP000614601"/>
    </source>
</evidence>
<keyword evidence="11" id="KW-1185">Reference proteome</keyword>
<evidence type="ECO:0000256" key="2">
    <source>
        <dbReference type="ARBA" id="ARBA00008434"/>
    </source>
</evidence>
<evidence type="ECO:0000256" key="8">
    <source>
        <dbReference type="ARBA" id="ARBA00035528"/>
    </source>
</evidence>